<evidence type="ECO:0000313" key="1">
    <source>
        <dbReference type="EMBL" id="KAK2718827.1"/>
    </source>
</evidence>
<dbReference type="EMBL" id="JAVRJZ010000009">
    <property type="protein sequence ID" value="KAK2718827.1"/>
    <property type="molecule type" value="Genomic_DNA"/>
</dbReference>
<dbReference type="Proteomes" id="UP001187531">
    <property type="component" value="Unassembled WGS sequence"/>
</dbReference>
<sequence length="159" mass="18268">MSCNGKACHTEETKNGMCPTWNKIIILREDDNIHAKFRLKRRKKMLGLIERGLEIGNGEITIGKINLTKQDFEIDMRQSKHVSSTLVAKLHIRVERLDIVTETPKNDNLSLSSYGSPTILGKLKSNKQKKDKIFMEDIEEEAQDKVEVLQKDEEEKFPS</sequence>
<comment type="caution">
    <text evidence="1">The sequence shown here is derived from an EMBL/GenBank/DDBJ whole genome shotgun (WGS) entry which is preliminary data.</text>
</comment>
<reference evidence="1" key="1">
    <citation type="submission" date="2023-07" db="EMBL/GenBank/DDBJ databases">
        <title>Chromosome-level genome assembly of Artemia franciscana.</title>
        <authorList>
            <person name="Jo E."/>
        </authorList>
    </citation>
    <scope>NUCLEOTIDE SEQUENCE</scope>
    <source>
        <tissue evidence="1">Whole body</tissue>
    </source>
</reference>
<proteinExistence type="predicted"/>
<keyword evidence="2" id="KW-1185">Reference proteome</keyword>
<evidence type="ECO:0008006" key="3">
    <source>
        <dbReference type="Google" id="ProtNLM"/>
    </source>
</evidence>
<accession>A0AA88L6I5</accession>
<organism evidence="1 2">
    <name type="scientific">Artemia franciscana</name>
    <name type="common">Brine shrimp</name>
    <name type="synonym">Artemia sanfranciscana</name>
    <dbReference type="NCBI Taxonomy" id="6661"/>
    <lineage>
        <taxon>Eukaryota</taxon>
        <taxon>Metazoa</taxon>
        <taxon>Ecdysozoa</taxon>
        <taxon>Arthropoda</taxon>
        <taxon>Crustacea</taxon>
        <taxon>Branchiopoda</taxon>
        <taxon>Anostraca</taxon>
        <taxon>Artemiidae</taxon>
        <taxon>Artemia</taxon>
    </lineage>
</organism>
<protein>
    <recommendedName>
        <fullName evidence="3">C2 domain-containing protein</fullName>
    </recommendedName>
</protein>
<gene>
    <name evidence="1" type="ORF">QYM36_005983</name>
</gene>
<evidence type="ECO:0000313" key="2">
    <source>
        <dbReference type="Proteomes" id="UP001187531"/>
    </source>
</evidence>
<name>A0AA88L6I5_ARTSF</name>
<dbReference type="AlphaFoldDB" id="A0AA88L6I5"/>